<evidence type="ECO:0000256" key="7">
    <source>
        <dbReference type="ARBA" id="ARBA00022692"/>
    </source>
</evidence>
<comment type="subcellular location">
    <subcellularLocation>
        <location evidence="2">Cell membrane</location>
        <topology evidence="2">Multi-pass membrane protein</topology>
    </subcellularLocation>
</comment>
<dbReference type="CDD" id="cd00082">
    <property type="entry name" value="HisKA"/>
    <property type="match status" value="1"/>
</dbReference>
<comment type="catalytic activity">
    <reaction evidence="1">
        <text>ATP + protein L-histidine = ADP + protein N-phospho-L-histidine.</text>
        <dbReference type="EC" id="2.7.13.3"/>
    </reaction>
</comment>
<evidence type="ECO:0000256" key="3">
    <source>
        <dbReference type="ARBA" id="ARBA00012438"/>
    </source>
</evidence>
<keyword evidence="11" id="KW-1133">Transmembrane helix</keyword>
<accession>A0A0D1BVF4</accession>
<dbReference type="AlphaFoldDB" id="A0A0D1BVF4"/>
<dbReference type="PATRIC" id="fig|1379739.3.peg.1120"/>
<dbReference type="PANTHER" id="PTHR45528">
    <property type="entry name" value="SENSOR HISTIDINE KINASE CPXA"/>
    <property type="match status" value="1"/>
</dbReference>
<evidence type="ECO:0000313" key="15">
    <source>
        <dbReference type="EMBL" id="KIS22781.1"/>
    </source>
</evidence>
<evidence type="ECO:0000256" key="1">
    <source>
        <dbReference type="ARBA" id="ARBA00000085"/>
    </source>
</evidence>
<evidence type="ECO:0000256" key="13">
    <source>
        <dbReference type="ARBA" id="ARBA00023136"/>
    </source>
</evidence>
<dbReference type="Pfam" id="PF00512">
    <property type="entry name" value="HisKA"/>
    <property type="match status" value="1"/>
</dbReference>
<evidence type="ECO:0000256" key="2">
    <source>
        <dbReference type="ARBA" id="ARBA00004651"/>
    </source>
</evidence>
<evidence type="ECO:0000256" key="9">
    <source>
        <dbReference type="ARBA" id="ARBA00022777"/>
    </source>
</evidence>
<dbReference type="GO" id="GO:0005886">
    <property type="term" value="C:plasma membrane"/>
    <property type="evidence" value="ECO:0007669"/>
    <property type="project" value="UniProtKB-SubCell"/>
</dbReference>
<keyword evidence="6" id="KW-0808">Transferase</keyword>
<dbReference type="Gene3D" id="3.30.565.10">
    <property type="entry name" value="Histidine kinase-like ATPase, C-terminal domain"/>
    <property type="match status" value="1"/>
</dbReference>
<evidence type="ECO:0000256" key="12">
    <source>
        <dbReference type="ARBA" id="ARBA00023012"/>
    </source>
</evidence>
<dbReference type="HOGENOM" id="CLU_000445_89_3_9"/>
<dbReference type="RefSeq" id="WP_042386264.1">
    <property type="nucleotide sequence ID" value="NZ_JXSU01000007.1"/>
</dbReference>
<dbReference type="GO" id="GO:0005524">
    <property type="term" value="F:ATP binding"/>
    <property type="evidence" value="ECO:0007669"/>
    <property type="project" value="UniProtKB-KW"/>
</dbReference>
<keyword evidence="9 15" id="KW-0418">Kinase</keyword>
<dbReference type="InterPro" id="IPR005467">
    <property type="entry name" value="His_kinase_dom"/>
</dbReference>
<dbReference type="InterPro" id="IPR008358">
    <property type="entry name" value="Sig_transdc_His_kin/Pase_MprB"/>
</dbReference>
<evidence type="ECO:0000256" key="10">
    <source>
        <dbReference type="ARBA" id="ARBA00022840"/>
    </source>
</evidence>
<dbReference type="PROSITE" id="PS50109">
    <property type="entry name" value="HIS_KIN"/>
    <property type="match status" value="1"/>
</dbReference>
<dbReference type="InterPro" id="IPR050398">
    <property type="entry name" value="HssS/ArlS-like"/>
</dbReference>
<reference evidence="15 16" key="1">
    <citation type="submission" date="2014-06" db="EMBL/GenBank/DDBJ databases">
        <title>Genome characterization of distinct group I Clostridium botulinum lineages.</title>
        <authorList>
            <person name="Giordani F."/>
            <person name="Anselmo A."/>
            <person name="Fillo S."/>
            <person name="Palozzi A.M."/>
            <person name="Fortunato A."/>
            <person name="Gentile B."/>
            <person name="Ciammaruconi A."/>
            <person name="Anniballi F."/>
            <person name="De Medici D."/>
            <person name="Lista F."/>
        </authorList>
    </citation>
    <scope>NUCLEOTIDE SEQUENCE [LARGE SCALE GENOMIC DNA]</scope>
    <source>
        <strain evidence="15 16">B2 450</strain>
    </source>
</reference>
<proteinExistence type="predicted"/>
<dbReference type="EMBL" id="JXSU01000007">
    <property type="protein sequence ID" value="KIS22781.1"/>
    <property type="molecule type" value="Genomic_DNA"/>
</dbReference>
<dbReference type="FunFam" id="1.10.287.130:FF:000008">
    <property type="entry name" value="Two-component sensor histidine kinase"/>
    <property type="match status" value="1"/>
</dbReference>
<dbReference type="Pfam" id="PF02518">
    <property type="entry name" value="HATPase_c"/>
    <property type="match status" value="1"/>
</dbReference>
<dbReference type="InterPro" id="IPR003661">
    <property type="entry name" value="HisK_dim/P_dom"/>
</dbReference>
<evidence type="ECO:0000313" key="16">
    <source>
        <dbReference type="Proteomes" id="UP000032250"/>
    </source>
</evidence>
<gene>
    <name evidence="15" type="ORF">N495_04010</name>
</gene>
<keyword evidence="8" id="KW-0547">Nucleotide-binding</keyword>
<comment type="caution">
    <text evidence="15">The sequence shown here is derived from an EMBL/GenBank/DDBJ whole genome shotgun (WGS) entry which is preliminary data.</text>
</comment>
<keyword evidence="5" id="KW-0597">Phosphoprotein</keyword>
<evidence type="ECO:0000256" key="5">
    <source>
        <dbReference type="ARBA" id="ARBA00022553"/>
    </source>
</evidence>
<keyword evidence="4" id="KW-1003">Cell membrane</keyword>
<feature type="domain" description="Histidine kinase" evidence="14">
    <location>
        <begin position="88"/>
        <end position="283"/>
    </location>
</feature>
<dbReference type="InterPro" id="IPR003594">
    <property type="entry name" value="HATPase_dom"/>
</dbReference>
<dbReference type="Proteomes" id="UP000032250">
    <property type="component" value="Unassembled WGS sequence"/>
</dbReference>
<dbReference type="Gene3D" id="1.10.287.130">
    <property type="match status" value="1"/>
</dbReference>
<dbReference type="EC" id="2.7.13.3" evidence="3"/>
<organism evidence="15 16">
    <name type="scientific">Clostridium botulinum B2 450</name>
    <dbReference type="NCBI Taxonomy" id="1379739"/>
    <lineage>
        <taxon>Bacteria</taxon>
        <taxon>Bacillati</taxon>
        <taxon>Bacillota</taxon>
        <taxon>Clostridia</taxon>
        <taxon>Eubacteriales</taxon>
        <taxon>Clostridiaceae</taxon>
        <taxon>Clostridium</taxon>
    </lineage>
</organism>
<name>A0A0D1BVF4_CLOBO</name>
<keyword evidence="13" id="KW-0472">Membrane</keyword>
<dbReference type="InterPro" id="IPR036890">
    <property type="entry name" value="HATPase_C_sf"/>
</dbReference>
<keyword evidence="7" id="KW-0812">Transmembrane</keyword>
<dbReference type="PRINTS" id="PR01780">
    <property type="entry name" value="LANTIREGPROT"/>
</dbReference>
<protein>
    <recommendedName>
        <fullName evidence="3">histidine kinase</fullName>
        <ecNumber evidence="3">2.7.13.3</ecNumber>
    </recommendedName>
</protein>
<evidence type="ECO:0000256" key="4">
    <source>
        <dbReference type="ARBA" id="ARBA00022475"/>
    </source>
</evidence>
<dbReference type="SMART" id="SM00388">
    <property type="entry name" value="HisKA"/>
    <property type="match status" value="1"/>
</dbReference>
<dbReference type="PANTHER" id="PTHR45528:SF1">
    <property type="entry name" value="SENSOR HISTIDINE KINASE CPXA"/>
    <property type="match status" value="1"/>
</dbReference>
<dbReference type="SUPFAM" id="SSF47384">
    <property type="entry name" value="Homodimeric domain of signal transducing histidine kinase"/>
    <property type="match status" value="1"/>
</dbReference>
<dbReference type="OrthoDB" id="9792991at2"/>
<evidence type="ECO:0000259" key="14">
    <source>
        <dbReference type="PROSITE" id="PS50109"/>
    </source>
</evidence>
<keyword evidence="12" id="KW-0902">Two-component regulatory system</keyword>
<sequence>MIFIIIVLIIFLLLLLPYVFFMKREIKNITIQLNEYNDLKSLKKIDATLFDKEIENLAYSINKHIDINIQSQIKQKRLEEEIRKNIANISHDLRTPLTSIIGYIQMIKKGNLSKEKQIEYIDIAERRAKDLQNLLSDFFELSIIESPDYYIELEKININNILCEVIASFYNSFLDKNIAPKIDLPKDNIMVIGNEGAIKRVLQNLIVNIIKHSKEDVYIGLKKENNKAVLTTINRCDDIKEEDVDLIFNRFYKKDDVRTNKNGSTGLGLSISKRLMEKMNGEIYAEVHKDLLHIFCKLDLK</sequence>
<dbReference type="SMART" id="SM00387">
    <property type="entry name" value="HATPase_c"/>
    <property type="match status" value="1"/>
</dbReference>
<dbReference type="InterPro" id="IPR036097">
    <property type="entry name" value="HisK_dim/P_sf"/>
</dbReference>
<dbReference type="GO" id="GO:0000155">
    <property type="term" value="F:phosphorelay sensor kinase activity"/>
    <property type="evidence" value="ECO:0007669"/>
    <property type="project" value="InterPro"/>
</dbReference>
<dbReference type="SUPFAM" id="SSF55874">
    <property type="entry name" value="ATPase domain of HSP90 chaperone/DNA topoisomerase II/histidine kinase"/>
    <property type="match status" value="1"/>
</dbReference>
<keyword evidence="10" id="KW-0067">ATP-binding</keyword>
<evidence type="ECO:0000256" key="8">
    <source>
        <dbReference type="ARBA" id="ARBA00022741"/>
    </source>
</evidence>
<evidence type="ECO:0000256" key="6">
    <source>
        <dbReference type="ARBA" id="ARBA00022679"/>
    </source>
</evidence>
<evidence type="ECO:0000256" key="11">
    <source>
        <dbReference type="ARBA" id="ARBA00022989"/>
    </source>
</evidence>